<dbReference type="InterPro" id="IPR020846">
    <property type="entry name" value="MFS_dom"/>
</dbReference>
<accession>A0A5P9QA35</accession>
<evidence type="ECO:0000313" key="8">
    <source>
        <dbReference type="Proteomes" id="UP000326702"/>
    </source>
</evidence>
<evidence type="ECO:0000256" key="3">
    <source>
        <dbReference type="ARBA" id="ARBA00022989"/>
    </source>
</evidence>
<keyword evidence="7" id="KW-0436">Ligase</keyword>
<keyword evidence="4 5" id="KW-0472">Membrane</keyword>
<protein>
    <submittedName>
        <fullName evidence="7">Aspartate--tRNA ligase</fullName>
        <ecNumber evidence="7">6.1.1.12</ecNumber>
    </submittedName>
</protein>
<dbReference type="PANTHER" id="PTHR23542">
    <property type="match status" value="1"/>
</dbReference>
<gene>
    <name evidence="7" type="primary">aspS</name>
    <name evidence="7" type="ORF">KDY119_01625</name>
</gene>
<dbReference type="InterPro" id="IPR036259">
    <property type="entry name" value="MFS_trans_sf"/>
</dbReference>
<evidence type="ECO:0000313" key="7">
    <source>
        <dbReference type="EMBL" id="QFU98116.1"/>
    </source>
</evidence>
<dbReference type="GO" id="GO:0022857">
    <property type="term" value="F:transmembrane transporter activity"/>
    <property type="evidence" value="ECO:0007669"/>
    <property type="project" value="InterPro"/>
</dbReference>
<dbReference type="GO" id="GO:0005886">
    <property type="term" value="C:plasma membrane"/>
    <property type="evidence" value="ECO:0007669"/>
    <property type="project" value="UniProtKB-SubCell"/>
</dbReference>
<feature type="domain" description="Major facilitator superfamily (MFS) profile" evidence="6">
    <location>
        <begin position="167"/>
        <end position="410"/>
    </location>
</feature>
<dbReference type="EC" id="6.1.1.12" evidence="7"/>
<proteinExistence type="predicted"/>
<evidence type="ECO:0000256" key="4">
    <source>
        <dbReference type="ARBA" id="ARBA00023136"/>
    </source>
</evidence>
<dbReference type="Gene3D" id="1.20.1250.20">
    <property type="entry name" value="MFS general substrate transporter like domains"/>
    <property type="match status" value="2"/>
</dbReference>
<feature type="transmembrane region" description="Helical" evidence="5">
    <location>
        <begin position="372"/>
        <end position="395"/>
    </location>
</feature>
<dbReference type="PANTHER" id="PTHR23542:SF1">
    <property type="entry name" value="MAJOR FACILITATOR SUPERFAMILY (MFS) PROFILE DOMAIN-CONTAINING PROTEIN"/>
    <property type="match status" value="1"/>
</dbReference>
<feature type="transmembrane region" description="Helical" evidence="5">
    <location>
        <begin position="259"/>
        <end position="280"/>
    </location>
</feature>
<keyword evidence="8" id="KW-1185">Reference proteome</keyword>
<dbReference type="Pfam" id="PF07690">
    <property type="entry name" value="MFS_1"/>
    <property type="match status" value="1"/>
</dbReference>
<feature type="transmembrane region" description="Helical" evidence="5">
    <location>
        <begin position="292"/>
        <end position="318"/>
    </location>
</feature>
<dbReference type="Proteomes" id="UP000326702">
    <property type="component" value="Chromosome"/>
</dbReference>
<dbReference type="RefSeq" id="WP_227994570.1">
    <property type="nucleotide sequence ID" value="NZ_BAABIH010000027.1"/>
</dbReference>
<evidence type="ECO:0000256" key="1">
    <source>
        <dbReference type="ARBA" id="ARBA00004651"/>
    </source>
</evidence>
<dbReference type="InterPro" id="IPR011701">
    <property type="entry name" value="MFS"/>
</dbReference>
<evidence type="ECO:0000259" key="6">
    <source>
        <dbReference type="PROSITE" id="PS50850"/>
    </source>
</evidence>
<feature type="transmembrane region" description="Helical" evidence="5">
    <location>
        <begin position="228"/>
        <end position="253"/>
    </location>
</feature>
<organism evidence="7 8">
    <name type="scientific">Luteimicrobium xylanilyticum</name>
    <dbReference type="NCBI Taxonomy" id="1133546"/>
    <lineage>
        <taxon>Bacteria</taxon>
        <taxon>Bacillati</taxon>
        <taxon>Actinomycetota</taxon>
        <taxon>Actinomycetes</taxon>
        <taxon>Micrococcales</taxon>
        <taxon>Luteimicrobium</taxon>
    </lineage>
</organism>
<name>A0A5P9QA35_9MICO</name>
<keyword evidence="3 5" id="KW-1133">Transmembrane helix</keyword>
<sequence>MGLRAYREVLREPQLRRLIAVAMVARIPNSAAALVLTLHVVQTLHRSYAEAGIVATAATVGMALGSPWRGRLVDRVGLRRAVWPSVVAELVLWPLAGVVPFGVLIPLVFVGGLLALPTFTVVRKSISVLAPEGQQRTAYALDSIATELVFMVGPAVGVAVAAHVGTTAVLATIGVAVSGAGVLLLVFDPPTRAEQVVGRTPSPPAAPLTPAAPANGPTRRLAWLTPSVAAVLAASAGATIVLVGTDLAILARLRTDGQVGALGVVYFAWCLGSVVGGLAYGSRHRPTSSMLLLLALGALTVPMALAHSVVGLTLLAFLAGLPCAPVMTATAEEVARMVPEERRGEAMGWQGTAFTVGSAVGSPLVGLVIDAAAPWVAFVTAGGAGALIAVVGLAVRRARRDADPQGELRL</sequence>
<evidence type="ECO:0000256" key="2">
    <source>
        <dbReference type="ARBA" id="ARBA00022692"/>
    </source>
</evidence>
<keyword evidence="2 5" id="KW-0812">Transmembrane</keyword>
<dbReference type="AlphaFoldDB" id="A0A5P9QA35"/>
<comment type="subcellular location">
    <subcellularLocation>
        <location evidence="1">Cell membrane</location>
        <topology evidence="1">Multi-pass membrane protein</topology>
    </subcellularLocation>
</comment>
<evidence type="ECO:0000256" key="5">
    <source>
        <dbReference type="SAM" id="Phobius"/>
    </source>
</evidence>
<feature type="transmembrane region" description="Helical" evidence="5">
    <location>
        <begin position="143"/>
        <end position="162"/>
    </location>
</feature>
<feature type="transmembrane region" description="Helical" evidence="5">
    <location>
        <begin position="20"/>
        <end position="41"/>
    </location>
</feature>
<dbReference type="SUPFAM" id="SSF103473">
    <property type="entry name" value="MFS general substrate transporter"/>
    <property type="match status" value="2"/>
</dbReference>
<dbReference type="GO" id="GO:0004815">
    <property type="term" value="F:aspartate-tRNA ligase activity"/>
    <property type="evidence" value="ECO:0007669"/>
    <property type="project" value="UniProtKB-EC"/>
</dbReference>
<dbReference type="KEGG" id="lxl:KDY119_01625"/>
<reference evidence="7 8" key="1">
    <citation type="submission" date="2019-10" db="EMBL/GenBank/DDBJ databases">
        <title>Genome sequence of Luteimicrobium xylanilyticum HY-24.</title>
        <authorList>
            <person name="Kim D.Y."/>
            <person name="Park H.-Y."/>
        </authorList>
    </citation>
    <scope>NUCLEOTIDE SEQUENCE [LARGE SCALE GENOMIC DNA]</scope>
    <source>
        <strain evidence="7 8">HY-24</strain>
    </source>
</reference>
<feature type="transmembrane region" description="Helical" evidence="5">
    <location>
        <begin position="168"/>
        <end position="187"/>
    </location>
</feature>
<feature type="transmembrane region" description="Helical" evidence="5">
    <location>
        <begin position="101"/>
        <end position="122"/>
    </location>
</feature>
<dbReference type="EMBL" id="CP045529">
    <property type="protein sequence ID" value="QFU98116.1"/>
    <property type="molecule type" value="Genomic_DNA"/>
</dbReference>
<dbReference type="PROSITE" id="PS50850">
    <property type="entry name" value="MFS"/>
    <property type="match status" value="1"/>
</dbReference>